<dbReference type="InterPro" id="IPR016066">
    <property type="entry name" value="A-D-PHexomutase_CS"/>
</dbReference>
<dbReference type="InterPro" id="IPR036900">
    <property type="entry name" value="A-D-PHexomutase_C_sf"/>
</dbReference>
<evidence type="ECO:0000256" key="3">
    <source>
        <dbReference type="ARBA" id="ARBA00010231"/>
    </source>
</evidence>
<evidence type="ECO:0000256" key="1">
    <source>
        <dbReference type="ARBA" id="ARBA00000443"/>
    </source>
</evidence>
<dbReference type="Gene3D" id="3.40.120.10">
    <property type="entry name" value="Alpha-D-Glucose-1,6-Bisphosphate, subunit A, domain 3"/>
    <property type="match status" value="4"/>
</dbReference>
<dbReference type="Pfam" id="PF02880">
    <property type="entry name" value="PGM_PMM_III"/>
    <property type="match status" value="1"/>
</dbReference>
<dbReference type="GO" id="GO:0000287">
    <property type="term" value="F:magnesium ion binding"/>
    <property type="evidence" value="ECO:0007669"/>
    <property type="project" value="InterPro"/>
</dbReference>
<gene>
    <name evidence="12" type="ORF">AWT59_2284</name>
</gene>
<evidence type="ECO:0000256" key="8">
    <source>
        <dbReference type="ARBA" id="ARBA00023235"/>
    </source>
</evidence>
<dbReference type="FunFam" id="3.30.310.50:FF:000002">
    <property type="entry name" value="Phosphoglucomutase 5"/>
    <property type="match status" value="1"/>
</dbReference>
<reference evidence="12 13" key="1">
    <citation type="submission" date="2016-02" db="EMBL/GenBank/DDBJ databases">
        <authorList>
            <person name="Wen L."/>
            <person name="He K."/>
            <person name="Yang H."/>
        </authorList>
    </citation>
    <scope>NUCLEOTIDE SEQUENCE [LARGE SCALE GENOMIC DNA]</scope>
    <source>
        <strain evidence="12">ShG14-8</strain>
    </source>
</reference>
<dbReference type="FunFam" id="3.40.120.10:FF:000005">
    <property type="entry name" value="Phosphoglucomutase 5"/>
    <property type="match status" value="1"/>
</dbReference>
<dbReference type="InterPro" id="IPR045244">
    <property type="entry name" value="PGM"/>
</dbReference>
<dbReference type="FunFam" id="3.40.120.10:FF:000006">
    <property type="entry name" value="Phosphoglucomutase PgmA"/>
    <property type="match status" value="1"/>
</dbReference>
<accession>A0A139BRF4</accession>
<evidence type="ECO:0000256" key="6">
    <source>
        <dbReference type="ARBA" id="ARBA00022723"/>
    </source>
</evidence>
<comment type="catalytic activity">
    <reaction evidence="1">
        <text>alpha-D-glucose 1-phosphate = alpha-D-glucose 6-phosphate</text>
        <dbReference type="Rhea" id="RHEA:23536"/>
        <dbReference type="ChEBI" id="CHEBI:58225"/>
        <dbReference type="ChEBI" id="CHEBI:58601"/>
        <dbReference type="EC" id="5.4.2.2"/>
    </reaction>
</comment>
<proteinExistence type="inferred from homology"/>
<comment type="similarity">
    <text evidence="3">Belongs to the phosphohexose mutase family.</text>
</comment>
<dbReference type="GO" id="GO:0005829">
    <property type="term" value="C:cytosol"/>
    <property type="evidence" value="ECO:0007669"/>
    <property type="project" value="TreeGrafter"/>
</dbReference>
<dbReference type="InterPro" id="IPR016055">
    <property type="entry name" value="A-D-PHexomutase_a/b/a-I/II/III"/>
</dbReference>
<dbReference type="GO" id="GO:0004614">
    <property type="term" value="F:phosphoglucomutase activity"/>
    <property type="evidence" value="ECO:0007669"/>
    <property type="project" value="UniProtKB-EC"/>
</dbReference>
<feature type="domain" description="Alpha-D-phosphohexomutase alpha/beta/alpha" evidence="11">
    <location>
        <begin position="361"/>
        <end position="473"/>
    </location>
</feature>
<dbReference type="EC" id="5.4.2.2" evidence="4"/>
<dbReference type="SUPFAM" id="SSF55957">
    <property type="entry name" value="Phosphoglucomutase, C-terminal domain"/>
    <property type="match status" value="1"/>
</dbReference>
<reference evidence="12 13" key="2">
    <citation type="submission" date="2016-03" db="EMBL/GenBank/DDBJ databases">
        <title>New uncultured bacterium of the family Gallionellaceae from acid mine drainage: description and reconstruction of genome based on metagenomic analysis of microbial community.</title>
        <authorList>
            <person name="Kadnikov V."/>
            <person name="Ivasenko D."/>
            <person name="Beletsky A."/>
            <person name="Mardanov A."/>
            <person name="Danilova E."/>
            <person name="Pimenov N."/>
            <person name="Karnachuk O."/>
            <person name="Ravin N."/>
        </authorList>
    </citation>
    <scope>NUCLEOTIDE SEQUENCE [LARGE SCALE GENOMIC DNA]</scope>
    <source>
        <strain evidence="12">ShG14-8</strain>
    </source>
</reference>
<evidence type="ECO:0000313" key="12">
    <source>
        <dbReference type="EMBL" id="KXS31587.1"/>
    </source>
</evidence>
<dbReference type="NCBIfam" id="NF005737">
    <property type="entry name" value="PRK07564.1-1"/>
    <property type="match status" value="2"/>
</dbReference>
<organism evidence="12 13">
    <name type="scientific">Candidatus Gallionella acididurans</name>
    <dbReference type="NCBI Taxonomy" id="1796491"/>
    <lineage>
        <taxon>Bacteria</taxon>
        <taxon>Pseudomonadati</taxon>
        <taxon>Pseudomonadota</taxon>
        <taxon>Betaproteobacteria</taxon>
        <taxon>Nitrosomonadales</taxon>
        <taxon>Gallionellaceae</taxon>
        <taxon>Gallionella</taxon>
    </lineage>
</organism>
<dbReference type="GO" id="GO:0006006">
    <property type="term" value="P:glucose metabolic process"/>
    <property type="evidence" value="ECO:0007669"/>
    <property type="project" value="UniProtKB-KW"/>
</dbReference>
<evidence type="ECO:0000313" key="13">
    <source>
        <dbReference type="Proteomes" id="UP000070578"/>
    </source>
</evidence>
<dbReference type="SUPFAM" id="SSF53738">
    <property type="entry name" value="Phosphoglucomutase, first 3 domains"/>
    <property type="match status" value="3"/>
</dbReference>
<dbReference type="PANTHER" id="PTHR22573:SF2">
    <property type="entry name" value="PHOSPHOGLUCOMUTASE"/>
    <property type="match status" value="1"/>
</dbReference>
<evidence type="ECO:0000256" key="7">
    <source>
        <dbReference type="ARBA" id="ARBA00022842"/>
    </source>
</evidence>
<sequence>MQVLTVASTPFTDQKPGTSGLRKRVPVFQQAHYLENFVQSIFNTIVAPPDATLVLGGDGRYYNLVAIQIILKMAAANGFGRVLVGRAGILSTPAASCLIRKYRTHGGIILSASHNPGGPDGDFGIKYNTANGGPAPEKITDAIFAQSRQIAQYRIAEAVDVELDRTGDYKIGGMTVSVIDPVADYAGLMESLFDFAAIRELFNGGFRIRFDAMHAVTGPYAREILVNRLGAPSTRYWQSQPFAGEGAMQPLPHSSAPPHRVVAAPSTRYWQSQPFAGEGAMQPLPHSSAPPHRVVAAPADSMMNAVPLPDFGGGHPDPNLTYAHELVEVLYGEDAPDFGAASDGDGDRNMILGRHFFVTPSDSLAILAANAHLVPGYRQGLAGIARSMPTSAAADRVAKELGIPCYETPTGWKFFGNLMDAGKVTLCGEESFGTGSDHIREKDGLWAVLFWLNILAVRKQSVETIVLEHWARFGRNVYTRHDYEDIPAEAANGVMKHLQDSFESLKAAQFGHLQVRLCDDFSYADPVDGSVSTGQGVRILFTDASRIIFRLSGTGTGGATLRIYLESFEPDVAKHHLDAQYLLTTLTGIALQISELHKRTGRDRPTVIT</sequence>
<dbReference type="Gene3D" id="3.30.310.50">
    <property type="entry name" value="Alpha-D-phosphohexomutase, C-terminal domain"/>
    <property type="match status" value="1"/>
</dbReference>
<dbReference type="PATRIC" id="fig|1796491.3.peg.2498"/>
<dbReference type="PANTHER" id="PTHR22573">
    <property type="entry name" value="PHOSPHOHEXOMUTASE FAMILY MEMBER"/>
    <property type="match status" value="1"/>
</dbReference>
<dbReference type="CDD" id="cd03085">
    <property type="entry name" value="PGM1"/>
    <property type="match status" value="1"/>
</dbReference>
<protein>
    <recommendedName>
        <fullName evidence="4">phosphoglucomutase (alpha-D-glucose-1,6-bisphosphate-dependent)</fullName>
        <ecNumber evidence="4">5.4.2.2</ecNumber>
    </recommendedName>
</protein>
<feature type="domain" description="Alpha-D-phosphohexomutase alpha/beta/alpha" evidence="10">
    <location>
        <begin position="14"/>
        <end position="153"/>
    </location>
</feature>
<comment type="cofactor">
    <cofactor evidence="2">
        <name>Mg(2+)</name>
        <dbReference type="ChEBI" id="CHEBI:18420"/>
    </cofactor>
</comment>
<keyword evidence="8" id="KW-0413">Isomerase</keyword>
<dbReference type="Proteomes" id="UP000070578">
    <property type="component" value="Unassembled WGS sequence"/>
</dbReference>
<keyword evidence="7" id="KW-0460">Magnesium</keyword>
<dbReference type="InterPro" id="IPR005844">
    <property type="entry name" value="A-D-PHexomutase_a/b/a-I"/>
</dbReference>
<dbReference type="PRINTS" id="PR00509">
    <property type="entry name" value="PGMPMM"/>
</dbReference>
<evidence type="ECO:0000256" key="9">
    <source>
        <dbReference type="ARBA" id="ARBA00023277"/>
    </source>
</evidence>
<dbReference type="AlphaFoldDB" id="A0A139BRF4"/>
<dbReference type="InterPro" id="IPR005841">
    <property type="entry name" value="Alpha-D-phosphohexomutase_SF"/>
</dbReference>
<evidence type="ECO:0000259" key="11">
    <source>
        <dbReference type="Pfam" id="PF02880"/>
    </source>
</evidence>
<dbReference type="Pfam" id="PF02878">
    <property type="entry name" value="PGM_PMM_I"/>
    <property type="match status" value="1"/>
</dbReference>
<evidence type="ECO:0000256" key="2">
    <source>
        <dbReference type="ARBA" id="ARBA00001946"/>
    </source>
</evidence>
<keyword evidence="9" id="KW-0119">Carbohydrate metabolism</keyword>
<evidence type="ECO:0000259" key="10">
    <source>
        <dbReference type="Pfam" id="PF02878"/>
    </source>
</evidence>
<dbReference type="PROSITE" id="PS00710">
    <property type="entry name" value="PGM_PMM"/>
    <property type="match status" value="1"/>
</dbReference>
<keyword evidence="6" id="KW-0479">Metal-binding</keyword>
<dbReference type="EMBL" id="LSLI01000067">
    <property type="protein sequence ID" value="KXS31587.1"/>
    <property type="molecule type" value="Genomic_DNA"/>
</dbReference>
<dbReference type="InterPro" id="IPR005846">
    <property type="entry name" value="A-D-PHexomutase_a/b/a-III"/>
</dbReference>
<comment type="caution">
    <text evidence="12">The sequence shown here is derived from an EMBL/GenBank/DDBJ whole genome shotgun (WGS) entry which is preliminary data.</text>
</comment>
<name>A0A139BRF4_9PROT</name>
<dbReference type="Pfam" id="PF24947">
    <property type="entry name" value="PGM1_C_vert_fung"/>
    <property type="match status" value="1"/>
</dbReference>
<evidence type="ECO:0000256" key="5">
    <source>
        <dbReference type="ARBA" id="ARBA00022526"/>
    </source>
</evidence>
<keyword evidence="5" id="KW-0313">Glucose metabolism</keyword>
<evidence type="ECO:0000256" key="4">
    <source>
        <dbReference type="ARBA" id="ARBA00012728"/>
    </source>
</evidence>